<feature type="transmembrane region" description="Helical" evidence="1">
    <location>
        <begin position="85"/>
        <end position="103"/>
    </location>
</feature>
<feature type="transmembrane region" description="Helical" evidence="1">
    <location>
        <begin position="6"/>
        <end position="23"/>
    </location>
</feature>
<proteinExistence type="predicted"/>
<name>A0ABZ0BA94_9SPHN</name>
<accession>A0ABZ0BA94</accession>
<protein>
    <recommendedName>
        <fullName evidence="4">Oligosaccharide repeat unit polymerase</fullName>
    </recommendedName>
</protein>
<evidence type="ECO:0000256" key="1">
    <source>
        <dbReference type="SAM" id="Phobius"/>
    </source>
</evidence>
<evidence type="ECO:0000313" key="2">
    <source>
        <dbReference type="EMBL" id="WNO53783.1"/>
    </source>
</evidence>
<dbReference type="RefSeq" id="WP_313915572.1">
    <property type="nucleotide sequence ID" value="NZ_CP135076.1"/>
</dbReference>
<evidence type="ECO:0000313" key="3">
    <source>
        <dbReference type="Proteomes" id="UP001302249"/>
    </source>
</evidence>
<feature type="transmembrane region" description="Helical" evidence="1">
    <location>
        <begin position="373"/>
        <end position="390"/>
    </location>
</feature>
<organism evidence="2 3">
    <name type="scientific">Stakelama saccharophila</name>
    <dbReference type="NCBI Taxonomy" id="3075605"/>
    <lineage>
        <taxon>Bacteria</taxon>
        <taxon>Pseudomonadati</taxon>
        <taxon>Pseudomonadota</taxon>
        <taxon>Alphaproteobacteria</taxon>
        <taxon>Sphingomonadales</taxon>
        <taxon>Sphingomonadaceae</taxon>
        <taxon>Stakelama</taxon>
    </lineage>
</organism>
<reference evidence="2 3" key="1">
    <citation type="submission" date="2023-09" db="EMBL/GenBank/DDBJ databases">
        <authorList>
            <person name="Rey-Velasco X."/>
        </authorList>
    </citation>
    <scope>NUCLEOTIDE SEQUENCE [LARGE SCALE GENOMIC DNA]</scope>
    <source>
        <strain evidence="2 3">W311</strain>
    </source>
</reference>
<feature type="transmembrane region" description="Helical" evidence="1">
    <location>
        <begin position="124"/>
        <end position="143"/>
    </location>
</feature>
<feature type="transmembrane region" description="Helical" evidence="1">
    <location>
        <begin position="149"/>
        <end position="174"/>
    </location>
</feature>
<feature type="transmembrane region" description="Helical" evidence="1">
    <location>
        <begin position="347"/>
        <end position="367"/>
    </location>
</feature>
<sequence>MSRLYVYMFTAIVVFGSLGTAFLKQVGVLNFSFFISTPPSSELYYLAVLYCVTYAVGLLLFRRFLGLYREVELIGTARITLPPKIVSALVFGSCAYALFYVWLEADLLTERLTFRHSGNEIFMRISLVIFLAGIFAVSIRPTFGRVLPLALLLFAATLYPAAGAGRMVAIPFLIAAATMTYNGYRVLGAGFGLASVVALSAAFSARAFPSFEYFWSTFSQTLFSFDPVRVVRPSLQNSFPGLDTMNVVLGKSDRIFGASFQDLIDFTLYYSPAPSFLFPDRFFSHSSLNGLLGINRYAVGINTDLYSESILWFGYSGVILVPFLLAAMTCGSFAASRTIFKVSSYKSQLVGAIPVIWMLVGGMVFSLRAGSRFVWAIIIVALLLKALRALSGGSGDGRLIAAPEQTK</sequence>
<keyword evidence="1" id="KW-0812">Transmembrane</keyword>
<feature type="transmembrane region" description="Helical" evidence="1">
    <location>
        <begin position="43"/>
        <end position="65"/>
    </location>
</feature>
<gene>
    <name evidence="2" type="ORF">RPR59_00520</name>
</gene>
<dbReference type="Proteomes" id="UP001302249">
    <property type="component" value="Chromosome"/>
</dbReference>
<keyword evidence="1" id="KW-0472">Membrane</keyword>
<dbReference type="EMBL" id="CP135076">
    <property type="protein sequence ID" value="WNO53783.1"/>
    <property type="molecule type" value="Genomic_DNA"/>
</dbReference>
<keyword evidence="3" id="KW-1185">Reference proteome</keyword>
<evidence type="ECO:0008006" key="4">
    <source>
        <dbReference type="Google" id="ProtNLM"/>
    </source>
</evidence>
<feature type="transmembrane region" description="Helical" evidence="1">
    <location>
        <begin position="186"/>
        <end position="208"/>
    </location>
</feature>
<keyword evidence="1" id="KW-1133">Transmembrane helix</keyword>
<feature type="transmembrane region" description="Helical" evidence="1">
    <location>
        <begin position="312"/>
        <end position="335"/>
    </location>
</feature>